<dbReference type="InterPro" id="IPR006026">
    <property type="entry name" value="Peptidase_Metallo"/>
</dbReference>
<reference evidence="10" key="1">
    <citation type="journal article" date="2019" name="bioRxiv">
        <title>The Genome of the Zebra Mussel, Dreissena polymorpha: A Resource for Invasive Species Research.</title>
        <authorList>
            <person name="McCartney M.A."/>
            <person name="Auch B."/>
            <person name="Kono T."/>
            <person name="Mallez S."/>
            <person name="Zhang Y."/>
            <person name="Obille A."/>
            <person name="Becker A."/>
            <person name="Abrahante J.E."/>
            <person name="Garbe J."/>
            <person name="Badalamenti J.P."/>
            <person name="Herman A."/>
            <person name="Mangelson H."/>
            <person name="Liachko I."/>
            <person name="Sullivan S."/>
            <person name="Sone E.D."/>
            <person name="Koren S."/>
            <person name="Silverstein K.A.T."/>
            <person name="Beckman K.B."/>
            <person name="Gohl D.M."/>
        </authorList>
    </citation>
    <scope>NUCLEOTIDE SEQUENCE</scope>
    <source>
        <strain evidence="10">Duluth1</strain>
        <tissue evidence="10">Whole animal</tissue>
    </source>
</reference>
<dbReference type="CDD" id="cd04280">
    <property type="entry name" value="ZnMc_astacin_like"/>
    <property type="match status" value="1"/>
</dbReference>
<feature type="binding site" evidence="6">
    <location>
        <position position="191"/>
    </location>
    <ligand>
        <name>Zn(2+)</name>
        <dbReference type="ChEBI" id="CHEBI:29105"/>
        <note>catalytic</note>
    </ligand>
</feature>
<organism evidence="10 11">
    <name type="scientific">Dreissena polymorpha</name>
    <name type="common">Zebra mussel</name>
    <name type="synonym">Mytilus polymorpha</name>
    <dbReference type="NCBI Taxonomy" id="45954"/>
    <lineage>
        <taxon>Eukaryota</taxon>
        <taxon>Metazoa</taxon>
        <taxon>Spiralia</taxon>
        <taxon>Lophotrochozoa</taxon>
        <taxon>Mollusca</taxon>
        <taxon>Bivalvia</taxon>
        <taxon>Autobranchia</taxon>
        <taxon>Heteroconchia</taxon>
        <taxon>Euheterodonta</taxon>
        <taxon>Imparidentia</taxon>
        <taxon>Neoheterodontei</taxon>
        <taxon>Myida</taxon>
        <taxon>Dreissenoidea</taxon>
        <taxon>Dreissenidae</taxon>
        <taxon>Dreissena</taxon>
    </lineage>
</organism>
<keyword evidence="6" id="KW-1015">Disulfide bond</keyword>
<reference evidence="10" key="2">
    <citation type="submission" date="2020-11" db="EMBL/GenBank/DDBJ databases">
        <authorList>
            <person name="McCartney M.A."/>
            <person name="Auch B."/>
            <person name="Kono T."/>
            <person name="Mallez S."/>
            <person name="Becker A."/>
            <person name="Gohl D.M."/>
            <person name="Silverstein K.A.T."/>
            <person name="Koren S."/>
            <person name="Bechman K.B."/>
            <person name="Herman A."/>
            <person name="Abrahante J.E."/>
            <person name="Garbe J."/>
        </authorList>
    </citation>
    <scope>NUCLEOTIDE SEQUENCE</scope>
    <source>
        <strain evidence="10">Duluth1</strain>
        <tissue evidence="10">Whole animal</tissue>
    </source>
</reference>
<dbReference type="SUPFAM" id="SSF55486">
    <property type="entry name" value="Metalloproteases ('zincins'), catalytic domain"/>
    <property type="match status" value="1"/>
</dbReference>
<keyword evidence="11" id="KW-1185">Reference proteome</keyword>
<feature type="region of interest" description="Disordered" evidence="8">
    <location>
        <begin position="66"/>
        <end position="94"/>
    </location>
</feature>
<feature type="binding site" evidence="6">
    <location>
        <position position="197"/>
    </location>
    <ligand>
        <name>Zn(2+)</name>
        <dbReference type="ChEBI" id="CHEBI:29105"/>
        <note>catalytic</note>
    </ligand>
</feature>
<evidence type="ECO:0000256" key="1">
    <source>
        <dbReference type="ARBA" id="ARBA00022670"/>
    </source>
</evidence>
<dbReference type="GO" id="GO:0004222">
    <property type="term" value="F:metalloendopeptidase activity"/>
    <property type="evidence" value="ECO:0007669"/>
    <property type="project" value="UniProtKB-UniRule"/>
</dbReference>
<evidence type="ECO:0000256" key="5">
    <source>
        <dbReference type="ARBA" id="ARBA00023049"/>
    </source>
</evidence>
<proteinExistence type="predicted"/>
<evidence type="ECO:0000256" key="2">
    <source>
        <dbReference type="ARBA" id="ARBA00022723"/>
    </source>
</evidence>
<dbReference type="PANTHER" id="PTHR10127:SF780">
    <property type="entry name" value="METALLOENDOPEPTIDASE"/>
    <property type="match status" value="1"/>
</dbReference>
<keyword evidence="3 6" id="KW-0378">Hydrolase</keyword>
<dbReference type="PROSITE" id="PS51864">
    <property type="entry name" value="ASTACIN"/>
    <property type="match status" value="1"/>
</dbReference>
<gene>
    <name evidence="10" type="ORF">DPMN_034526</name>
</gene>
<evidence type="ECO:0000256" key="4">
    <source>
        <dbReference type="ARBA" id="ARBA00022833"/>
    </source>
</evidence>
<keyword evidence="2 6" id="KW-0479">Metal-binding</keyword>
<name>A0A9D4M8T8_DREPO</name>
<comment type="cofactor">
    <cofactor evidence="6 7">
        <name>Zn(2+)</name>
        <dbReference type="ChEBI" id="CHEBI:29105"/>
    </cofactor>
    <text evidence="6 7">Binds 1 zinc ion per subunit.</text>
</comment>
<evidence type="ECO:0000259" key="9">
    <source>
        <dbReference type="PROSITE" id="PS51864"/>
    </source>
</evidence>
<dbReference type="PANTHER" id="PTHR10127">
    <property type="entry name" value="DISCOIDIN, CUB, EGF, LAMININ , AND ZINC METALLOPROTEASE DOMAIN CONTAINING"/>
    <property type="match status" value="1"/>
</dbReference>
<dbReference type="AlphaFoldDB" id="A0A9D4M8T8"/>
<evidence type="ECO:0000256" key="8">
    <source>
        <dbReference type="SAM" id="MobiDB-lite"/>
    </source>
</evidence>
<protein>
    <recommendedName>
        <fullName evidence="7">Metalloendopeptidase</fullName>
        <ecNumber evidence="7">3.4.24.-</ecNumber>
    </recommendedName>
</protein>
<dbReference type="GO" id="GO:0006508">
    <property type="term" value="P:proteolysis"/>
    <property type="evidence" value="ECO:0007669"/>
    <property type="project" value="UniProtKB-KW"/>
</dbReference>
<dbReference type="InterPro" id="IPR024079">
    <property type="entry name" value="MetalloPept_cat_dom_sf"/>
</dbReference>
<dbReference type="SMART" id="SM00235">
    <property type="entry name" value="ZnMc"/>
    <property type="match status" value="1"/>
</dbReference>
<dbReference type="EC" id="3.4.24.-" evidence="7"/>
<dbReference type="Proteomes" id="UP000828390">
    <property type="component" value="Unassembled WGS sequence"/>
</dbReference>
<dbReference type="InterPro" id="IPR034035">
    <property type="entry name" value="Astacin-like_dom"/>
</dbReference>
<evidence type="ECO:0000256" key="6">
    <source>
        <dbReference type="PROSITE-ProRule" id="PRU01211"/>
    </source>
</evidence>
<keyword evidence="1 6" id="KW-0645">Protease</keyword>
<keyword evidence="4 6" id="KW-0862">Zinc</keyword>
<feature type="binding site" evidence="6">
    <location>
        <position position="187"/>
    </location>
    <ligand>
        <name>Zn(2+)</name>
        <dbReference type="ChEBI" id="CHEBI:29105"/>
        <note>catalytic</note>
    </ligand>
</feature>
<accession>A0A9D4M8T8</accession>
<dbReference type="EMBL" id="JAIWYP010000002">
    <property type="protein sequence ID" value="KAH3871329.1"/>
    <property type="molecule type" value="Genomic_DNA"/>
</dbReference>
<sequence length="371" mass="42253">MCILSPLPIVVVGMIFVAMEVWAFPVERIHRQLNFDPLENQNVDMPMNSMLVEGDVKITFVDMQRDMPNNDDGGTRGYGPVKPPKTPRQNPEVSSNPLWIGGVVPYVLDPLLNETEVQTILKAMSFMMKVTSECIKFIPMSSSDLDFVFITSSTTGCYSEVGRQGRGNQTVSVSRASDCVTHGIVMHELLHVLGFWHEHTRPDRDQYIEILHHNIRFDHKTDFAINQNSQNVLTVYDFYSILHYKTNQFSIGDNLKTIRIRDATVDERKVGQRFNLSYFDVLRIKRLYGCGELTRTQMKPKAEMLKRDVAHTEMAPNPRTSALGSLGNMVEETQSTMYEGDISTTFPAQMGLRKTIRHADIVETEMLHTVF</sequence>
<evidence type="ECO:0000256" key="3">
    <source>
        <dbReference type="ARBA" id="ARBA00022801"/>
    </source>
</evidence>
<dbReference type="OrthoDB" id="291007at2759"/>
<dbReference type="InterPro" id="IPR001506">
    <property type="entry name" value="Peptidase_M12A"/>
</dbReference>
<feature type="disulfide bond" evidence="6">
    <location>
        <begin position="157"/>
        <end position="179"/>
    </location>
</feature>
<dbReference type="PRINTS" id="PR00480">
    <property type="entry name" value="ASTACIN"/>
</dbReference>
<dbReference type="Pfam" id="PF01400">
    <property type="entry name" value="Astacin"/>
    <property type="match status" value="1"/>
</dbReference>
<comment type="caution">
    <text evidence="10">The sequence shown here is derived from an EMBL/GenBank/DDBJ whole genome shotgun (WGS) entry which is preliminary data.</text>
</comment>
<feature type="domain" description="Peptidase M12A" evidence="9">
    <location>
        <begin position="90"/>
        <end position="291"/>
    </location>
</feature>
<evidence type="ECO:0000313" key="10">
    <source>
        <dbReference type="EMBL" id="KAH3871329.1"/>
    </source>
</evidence>
<feature type="active site" evidence="6">
    <location>
        <position position="188"/>
    </location>
</feature>
<comment type="caution">
    <text evidence="6">Lacks conserved residue(s) required for the propagation of feature annotation.</text>
</comment>
<evidence type="ECO:0000256" key="7">
    <source>
        <dbReference type="RuleBase" id="RU361183"/>
    </source>
</evidence>
<dbReference type="GO" id="GO:0008270">
    <property type="term" value="F:zinc ion binding"/>
    <property type="evidence" value="ECO:0007669"/>
    <property type="project" value="UniProtKB-UniRule"/>
</dbReference>
<dbReference type="Gene3D" id="3.40.390.10">
    <property type="entry name" value="Collagenase (Catalytic Domain)"/>
    <property type="match status" value="1"/>
</dbReference>
<evidence type="ECO:0000313" key="11">
    <source>
        <dbReference type="Proteomes" id="UP000828390"/>
    </source>
</evidence>
<keyword evidence="5 6" id="KW-0482">Metalloprotease</keyword>